<dbReference type="InterPro" id="IPR052910">
    <property type="entry name" value="ABC-Purine-Binding"/>
</dbReference>
<dbReference type="Pfam" id="PF02608">
    <property type="entry name" value="Bmp"/>
    <property type="match status" value="1"/>
</dbReference>
<dbReference type="PANTHER" id="PTHR43208">
    <property type="entry name" value="ABC TRANSPORTER SUBSTRATE-BINDING PROTEIN"/>
    <property type="match status" value="1"/>
</dbReference>
<accession>A0A0J1IJ10</accession>
<feature type="domain" description="ABC transporter substrate-binding protein PnrA-like" evidence="2">
    <location>
        <begin position="46"/>
        <end position="330"/>
    </location>
</feature>
<dbReference type="AlphaFoldDB" id="A0A0J1IJ10"/>
<protein>
    <submittedName>
        <fullName evidence="3">Purine-binding protein</fullName>
    </submittedName>
</protein>
<proteinExistence type="predicted"/>
<reference evidence="3 4" key="1">
    <citation type="submission" date="2015-06" db="EMBL/GenBank/DDBJ databases">
        <title>Draft genome of the moderately acidophilic sulfate reducer Candidatus Desulfosporosinus acididurans strain M1.</title>
        <authorList>
            <person name="Poehlein A."/>
            <person name="Petzsch P."/>
            <person name="Johnson B.D."/>
            <person name="Schloemann M."/>
            <person name="Daniel R."/>
            <person name="Muehling M."/>
        </authorList>
    </citation>
    <scope>NUCLEOTIDE SEQUENCE [LARGE SCALE GENOMIC DNA]</scope>
    <source>
        <strain evidence="3 4">M1</strain>
    </source>
</reference>
<keyword evidence="4" id="KW-1185">Reference proteome</keyword>
<dbReference type="Proteomes" id="UP000036356">
    <property type="component" value="Unassembled WGS sequence"/>
</dbReference>
<name>A0A0J1IJ10_9FIRM</name>
<dbReference type="InterPro" id="IPR028082">
    <property type="entry name" value="Peripla_BP_I"/>
</dbReference>
<dbReference type="InterPro" id="IPR003760">
    <property type="entry name" value="PnrA-like"/>
</dbReference>
<evidence type="ECO:0000313" key="3">
    <source>
        <dbReference type="EMBL" id="KLU64736.1"/>
    </source>
</evidence>
<keyword evidence="1" id="KW-0732">Signal</keyword>
<organism evidence="3 4">
    <name type="scientific">Desulfosporosinus acididurans</name>
    <dbReference type="NCBI Taxonomy" id="476652"/>
    <lineage>
        <taxon>Bacteria</taxon>
        <taxon>Bacillati</taxon>
        <taxon>Bacillota</taxon>
        <taxon>Clostridia</taxon>
        <taxon>Eubacteriales</taxon>
        <taxon>Desulfitobacteriaceae</taxon>
        <taxon>Desulfosporosinus</taxon>
    </lineage>
</organism>
<sequence>MKLSKKISISTLVFVMILTLLLSGCSQSSKPAATSDQGSSQSAGQKIKVAFVYVGPVGDFGYTYAQDQGRKYLESHMKNVETTYVENIPETADCERTFTDLAQKGYNIIFGTSYGYMDYMKDVSKKFPNVVFEHCSGYKTTANLGTYFNRDYQARYLTGMVAGKYTKSNILGFLAPFGTPEVIRNIDAFTLGAQSVNPKVQVKVVWTNSWNDPATEKTAANSLIDAGADVLAMHVDSPSFAQTAQDRGVLAIGHDSDMSKFAPNSILVGDVSNWGPYFVQVVKEVMNKTWKPTQYFGGIKDGGVIDITPFSSKVDKDFQAIVNAKRQDIIDGKFVPFTGPVYDQNGNLKIKDGDKATDEMLLSINWFVKGVVGSIPKS</sequence>
<dbReference type="CDD" id="cd19963">
    <property type="entry name" value="PBP1_BMP-like"/>
    <property type="match status" value="1"/>
</dbReference>
<dbReference type="PROSITE" id="PS51257">
    <property type="entry name" value="PROKAR_LIPOPROTEIN"/>
    <property type="match status" value="1"/>
</dbReference>
<comment type="caution">
    <text evidence="3">The sequence shown here is derived from an EMBL/GenBank/DDBJ whole genome shotgun (WGS) entry which is preliminary data.</text>
</comment>
<evidence type="ECO:0000313" key="4">
    <source>
        <dbReference type="Proteomes" id="UP000036356"/>
    </source>
</evidence>
<dbReference type="PATRIC" id="fig|476652.3.peg.3567"/>
<dbReference type="EMBL" id="LDZY01000012">
    <property type="protein sequence ID" value="KLU64736.1"/>
    <property type="molecule type" value="Genomic_DNA"/>
</dbReference>
<dbReference type="GO" id="GO:0005886">
    <property type="term" value="C:plasma membrane"/>
    <property type="evidence" value="ECO:0007669"/>
    <property type="project" value="InterPro"/>
</dbReference>
<evidence type="ECO:0000256" key="1">
    <source>
        <dbReference type="ARBA" id="ARBA00022729"/>
    </source>
</evidence>
<dbReference type="PANTHER" id="PTHR43208:SF1">
    <property type="entry name" value="ABC TRANSPORTER SUBSTRATE-BINDING PROTEIN"/>
    <property type="match status" value="1"/>
</dbReference>
<evidence type="ECO:0000259" key="2">
    <source>
        <dbReference type="Pfam" id="PF02608"/>
    </source>
</evidence>
<dbReference type="RefSeq" id="WP_047811179.1">
    <property type="nucleotide sequence ID" value="NZ_LDZY01000012.1"/>
</dbReference>
<dbReference type="Gene3D" id="3.40.50.2300">
    <property type="match status" value="2"/>
</dbReference>
<dbReference type="SUPFAM" id="SSF53822">
    <property type="entry name" value="Periplasmic binding protein-like I"/>
    <property type="match status" value="1"/>
</dbReference>
<dbReference type="STRING" id="476652.DEAC_c33800"/>
<gene>
    <name evidence="3" type="ORF">DEAC_c33800</name>
</gene>